<evidence type="ECO:0000313" key="3">
    <source>
        <dbReference type="Proteomes" id="UP000652013"/>
    </source>
</evidence>
<dbReference type="SUPFAM" id="SSF54427">
    <property type="entry name" value="NTF2-like"/>
    <property type="match status" value="1"/>
</dbReference>
<dbReference type="AlphaFoldDB" id="A0A8J4DJQ2"/>
<proteinExistence type="predicted"/>
<feature type="domain" description="SnoaL-like" evidence="1">
    <location>
        <begin position="8"/>
        <end position="107"/>
    </location>
</feature>
<sequence length="115" mass="12389">MSPTPADLAEAFSRHRFDVVHPHLADDVRWEIVGDRELLGRDAVIAACDATTAGLAGVRTVFQDFRVAAGDGFVVVDSRAEYTGDDEPAARVASCDVYRFAGETLVEITSYTVAV</sequence>
<dbReference type="Proteomes" id="UP000652013">
    <property type="component" value="Unassembled WGS sequence"/>
</dbReference>
<organism evidence="2 3">
    <name type="scientific">Spirilliplanes yamanashiensis</name>
    <dbReference type="NCBI Taxonomy" id="42233"/>
    <lineage>
        <taxon>Bacteria</taxon>
        <taxon>Bacillati</taxon>
        <taxon>Actinomycetota</taxon>
        <taxon>Actinomycetes</taxon>
        <taxon>Micromonosporales</taxon>
        <taxon>Micromonosporaceae</taxon>
        <taxon>Spirilliplanes</taxon>
    </lineage>
</organism>
<comment type="caution">
    <text evidence="2">The sequence shown here is derived from an EMBL/GenBank/DDBJ whole genome shotgun (WGS) entry which is preliminary data.</text>
</comment>
<dbReference type="EMBL" id="BOOY01000020">
    <property type="protein sequence ID" value="GIJ03478.1"/>
    <property type="molecule type" value="Genomic_DNA"/>
</dbReference>
<name>A0A8J4DJQ2_9ACTN</name>
<gene>
    <name evidence="2" type="ORF">Sya03_28300</name>
</gene>
<evidence type="ECO:0000313" key="2">
    <source>
        <dbReference type="EMBL" id="GIJ03478.1"/>
    </source>
</evidence>
<accession>A0A8J4DJQ2</accession>
<dbReference type="InterPro" id="IPR032710">
    <property type="entry name" value="NTF2-like_dom_sf"/>
</dbReference>
<keyword evidence="3" id="KW-1185">Reference proteome</keyword>
<dbReference type="Gene3D" id="3.10.450.50">
    <property type="match status" value="1"/>
</dbReference>
<dbReference type="InterPro" id="IPR037401">
    <property type="entry name" value="SnoaL-like"/>
</dbReference>
<evidence type="ECO:0000259" key="1">
    <source>
        <dbReference type="Pfam" id="PF12680"/>
    </source>
</evidence>
<reference evidence="2" key="1">
    <citation type="submission" date="2021-01" db="EMBL/GenBank/DDBJ databases">
        <title>Whole genome shotgun sequence of Spirilliplanes yamanashiensis NBRC 15828.</title>
        <authorList>
            <person name="Komaki H."/>
            <person name="Tamura T."/>
        </authorList>
    </citation>
    <scope>NUCLEOTIDE SEQUENCE</scope>
    <source>
        <strain evidence="2">NBRC 15828</strain>
    </source>
</reference>
<protein>
    <recommendedName>
        <fullName evidence="1">SnoaL-like domain-containing protein</fullName>
    </recommendedName>
</protein>
<dbReference type="RefSeq" id="WP_203938747.1">
    <property type="nucleotide sequence ID" value="NZ_BAAAGJ010000005.1"/>
</dbReference>
<dbReference type="Pfam" id="PF12680">
    <property type="entry name" value="SnoaL_2"/>
    <property type="match status" value="1"/>
</dbReference>